<feature type="region of interest" description="Disordered" evidence="2">
    <location>
        <begin position="131"/>
        <end position="184"/>
    </location>
</feature>
<accession>V4A6Q1</accession>
<dbReference type="AlphaFoldDB" id="V4A6Q1"/>
<evidence type="ECO:0000256" key="2">
    <source>
        <dbReference type="SAM" id="MobiDB-lite"/>
    </source>
</evidence>
<dbReference type="HOGENOM" id="CLU_1307594_0_0_1"/>
<evidence type="ECO:0000313" key="4">
    <source>
        <dbReference type="Proteomes" id="UP000030746"/>
    </source>
</evidence>
<dbReference type="CTD" id="20236188"/>
<dbReference type="OrthoDB" id="1938039at2759"/>
<evidence type="ECO:0000313" key="3">
    <source>
        <dbReference type="EMBL" id="ESO88936.1"/>
    </source>
</evidence>
<keyword evidence="1" id="KW-0175">Coiled coil</keyword>
<keyword evidence="4" id="KW-1185">Reference proteome</keyword>
<dbReference type="GeneID" id="20236188"/>
<reference evidence="3 4" key="1">
    <citation type="journal article" date="2013" name="Nature">
        <title>Insights into bilaterian evolution from three spiralian genomes.</title>
        <authorList>
            <person name="Simakov O."/>
            <person name="Marletaz F."/>
            <person name="Cho S.J."/>
            <person name="Edsinger-Gonzales E."/>
            <person name="Havlak P."/>
            <person name="Hellsten U."/>
            <person name="Kuo D.H."/>
            <person name="Larsson T."/>
            <person name="Lv J."/>
            <person name="Arendt D."/>
            <person name="Savage R."/>
            <person name="Osoegawa K."/>
            <person name="de Jong P."/>
            <person name="Grimwood J."/>
            <person name="Chapman J.A."/>
            <person name="Shapiro H."/>
            <person name="Aerts A."/>
            <person name="Otillar R.P."/>
            <person name="Terry A.Y."/>
            <person name="Boore J.L."/>
            <person name="Grigoriev I.V."/>
            <person name="Lindberg D.R."/>
            <person name="Seaver E.C."/>
            <person name="Weisblat D.A."/>
            <person name="Putnam N.H."/>
            <person name="Rokhsar D.S."/>
        </authorList>
    </citation>
    <scope>NUCLEOTIDE SEQUENCE [LARGE SCALE GENOMIC DNA]</scope>
</reference>
<proteinExistence type="predicted"/>
<sequence length="211" mass="24040">LPVPVLDNTCIRIIMDINEDSLDLYTDLISEDYSNQPSKTDSTESQQQISEVLDTAKATIESLNIELQEKAKKEAELQKRIEILEKNNSSLLLTAKSELGRKNSIISDLRDQIDEHTKSLFYNGKFNKYPDKNQSYSSRKSENSMNVSPAINSRKRKNEVTDDKKDSKRCRTTRRSEDIVTKNDSEIESKTVKLMGSHSPKTKLCDVTSTM</sequence>
<feature type="compositionally biased region" description="Basic and acidic residues" evidence="2">
    <location>
        <begin position="174"/>
        <end position="184"/>
    </location>
</feature>
<dbReference type="Proteomes" id="UP000030746">
    <property type="component" value="Unassembled WGS sequence"/>
</dbReference>
<feature type="compositionally biased region" description="Polar residues" evidence="2">
    <location>
        <begin position="132"/>
        <end position="151"/>
    </location>
</feature>
<gene>
    <name evidence="3" type="ORF">LOTGIDRAFT_154004</name>
</gene>
<evidence type="ECO:0000256" key="1">
    <source>
        <dbReference type="SAM" id="Coils"/>
    </source>
</evidence>
<feature type="non-terminal residue" evidence="3">
    <location>
        <position position="1"/>
    </location>
</feature>
<dbReference type="EMBL" id="KB202619">
    <property type="protein sequence ID" value="ESO88936.1"/>
    <property type="molecule type" value="Genomic_DNA"/>
</dbReference>
<dbReference type="RefSeq" id="XP_009059986.1">
    <property type="nucleotide sequence ID" value="XM_009061738.1"/>
</dbReference>
<feature type="coiled-coil region" evidence="1">
    <location>
        <begin position="53"/>
        <end position="94"/>
    </location>
</feature>
<protein>
    <submittedName>
        <fullName evidence="3">Uncharacterized protein</fullName>
    </submittedName>
</protein>
<organism evidence="3 4">
    <name type="scientific">Lottia gigantea</name>
    <name type="common">Giant owl limpet</name>
    <dbReference type="NCBI Taxonomy" id="225164"/>
    <lineage>
        <taxon>Eukaryota</taxon>
        <taxon>Metazoa</taxon>
        <taxon>Spiralia</taxon>
        <taxon>Lophotrochozoa</taxon>
        <taxon>Mollusca</taxon>
        <taxon>Gastropoda</taxon>
        <taxon>Patellogastropoda</taxon>
        <taxon>Lottioidea</taxon>
        <taxon>Lottiidae</taxon>
        <taxon>Lottia</taxon>
    </lineage>
</organism>
<name>V4A6Q1_LOTGI</name>
<dbReference type="KEGG" id="lgi:LOTGIDRAFT_154004"/>